<dbReference type="HOGENOM" id="CLU_1661181_0_0_1"/>
<dbReference type="GeneID" id="19253829"/>
<dbReference type="STRING" id="655827.E9EI20"/>
<dbReference type="SUPFAM" id="SSF56281">
    <property type="entry name" value="Metallo-hydrolase/oxidoreductase"/>
    <property type="match status" value="1"/>
</dbReference>
<accession>E9EI20</accession>
<sequence>MNSKVFKANKPNWLGNSAFTLVVARYCIASEYEALIFDAHITIQHAAAVLRQVKRLDVNKVSVIYSYAHNDYIAGPAAFTDCNQEKSDPPIDAVVPSVSFSRPVDIDIGNISVQLHGFHIHASDSIVLRIPSLQVLLAGDTLEATATYTAKAVNLPIHK</sequence>
<dbReference type="Proteomes" id="UP000002499">
    <property type="component" value="Unassembled WGS sequence"/>
</dbReference>
<name>E9EI20_METAQ</name>
<dbReference type="AlphaFoldDB" id="E9EI20"/>
<reference evidence="1 2" key="1">
    <citation type="journal article" date="2011" name="PLoS Genet.">
        <title>Genome sequencing and comparative transcriptomics of the model entomopathogenic fungi Metarhizium anisopliae and M. acridum.</title>
        <authorList>
            <person name="Gao Q."/>
            <person name="Jin K."/>
            <person name="Ying S.H."/>
            <person name="Zhang Y."/>
            <person name="Xiao G."/>
            <person name="Shang Y."/>
            <person name="Duan Z."/>
            <person name="Hu X."/>
            <person name="Xie X.Q."/>
            <person name="Zhou G."/>
            <person name="Peng G."/>
            <person name="Luo Z."/>
            <person name="Huang W."/>
            <person name="Wang B."/>
            <person name="Fang W."/>
            <person name="Wang S."/>
            <person name="Zhong Y."/>
            <person name="Ma L.J."/>
            <person name="St Leger R.J."/>
            <person name="Zhao G.P."/>
            <person name="Pei Y."/>
            <person name="Feng M.G."/>
            <person name="Xia Y."/>
            <person name="Wang C."/>
        </authorList>
    </citation>
    <scope>NUCLEOTIDE SEQUENCE [LARGE SCALE GENOMIC DNA]</scope>
    <source>
        <strain evidence="1 2">CQMa 102</strain>
    </source>
</reference>
<evidence type="ECO:0000313" key="1">
    <source>
        <dbReference type="EMBL" id="EFY84440.1"/>
    </source>
</evidence>
<dbReference type="Gene3D" id="3.60.15.10">
    <property type="entry name" value="Ribonuclease Z/Hydroxyacylglutathione hydrolase-like"/>
    <property type="match status" value="1"/>
</dbReference>
<dbReference type="InterPro" id="IPR036866">
    <property type="entry name" value="RibonucZ/Hydroxyglut_hydro"/>
</dbReference>
<protein>
    <submittedName>
        <fullName evidence="1">Beta-lactamase domain-containing protein</fullName>
    </submittedName>
</protein>
<dbReference type="EMBL" id="GL698626">
    <property type="protein sequence ID" value="EFY84440.1"/>
    <property type="molecule type" value="Genomic_DNA"/>
</dbReference>
<gene>
    <name evidence="1" type="ORF">MAC_09518</name>
</gene>
<organism evidence="2">
    <name type="scientific">Metarhizium acridum (strain CQMa 102)</name>
    <dbReference type="NCBI Taxonomy" id="655827"/>
    <lineage>
        <taxon>Eukaryota</taxon>
        <taxon>Fungi</taxon>
        <taxon>Dikarya</taxon>
        <taxon>Ascomycota</taxon>
        <taxon>Pezizomycotina</taxon>
        <taxon>Sordariomycetes</taxon>
        <taxon>Hypocreomycetidae</taxon>
        <taxon>Hypocreales</taxon>
        <taxon>Clavicipitaceae</taxon>
        <taxon>Metarhizium</taxon>
    </lineage>
</organism>
<dbReference type="eggNOG" id="ENOG502SN7C">
    <property type="taxonomic scope" value="Eukaryota"/>
</dbReference>
<dbReference type="KEGG" id="maw:19253829"/>
<dbReference type="OrthoDB" id="536211at2759"/>
<dbReference type="InParanoid" id="E9EI20"/>
<keyword evidence="2" id="KW-1185">Reference proteome</keyword>
<proteinExistence type="predicted"/>
<dbReference type="RefSeq" id="XP_007815858.1">
    <property type="nucleotide sequence ID" value="XM_007817667.1"/>
</dbReference>
<evidence type="ECO:0000313" key="2">
    <source>
        <dbReference type="Proteomes" id="UP000002499"/>
    </source>
</evidence>